<dbReference type="SUPFAM" id="SSF89372">
    <property type="entry name" value="Fucose-specific lectin"/>
    <property type="match status" value="1"/>
</dbReference>
<keyword evidence="1" id="KW-0472">Membrane</keyword>
<protein>
    <recommendedName>
        <fullName evidence="4">Fucose-specific lectin</fullName>
    </recommendedName>
</protein>
<evidence type="ECO:0000256" key="1">
    <source>
        <dbReference type="SAM" id="Phobius"/>
    </source>
</evidence>
<keyword evidence="3" id="KW-1185">Reference proteome</keyword>
<organism evidence="2 3">
    <name type="scientific">Phlyctema vagabunda</name>
    <dbReference type="NCBI Taxonomy" id="108571"/>
    <lineage>
        <taxon>Eukaryota</taxon>
        <taxon>Fungi</taxon>
        <taxon>Dikarya</taxon>
        <taxon>Ascomycota</taxon>
        <taxon>Pezizomycotina</taxon>
        <taxon>Leotiomycetes</taxon>
        <taxon>Helotiales</taxon>
        <taxon>Dermateaceae</taxon>
        <taxon>Phlyctema</taxon>
    </lineage>
</organism>
<evidence type="ECO:0000313" key="3">
    <source>
        <dbReference type="Proteomes" id="UP001629113"/>
    </source>
</evidence>
<evidence type="ECO:0000313" key="2">
    <source>
        <dbReference type="EMBL" id="KAL3426765.1"/>
    </source>
</evidence>
<gene>
    <name evidence="2" type="ORF">PVAG01_00274</name>
</gene>
<evidence type="ECO:0008006" key="4">
    <source>
        <dbReference type="Google" id="ProtNLM"/>
    </source>
</evidence>
<accession>A0ABR4PTU4</accession>
<dbReference type="EMBL" id="JBFCZG010000001">
    <property type="protein sequence ID" value="KAL3426765.1"/>
    <property type="molecule type" value="Genomic_DNA"/>
</dbReference>
<feature type="transmembrane region" description="Helical" evidence="1">
    <location>
        <begin position="89"/>
        <end position="110"/>
    </location>
</feature>
<keyword evidence="1" id="KW-0812">Transmembrane</keyword>
<dbReference type="Gene3D" id="2.120.10.70">
    <property type="entry name" value="Fucose-specific lectin"/>
    <property type="match status" value="2"/>
</dbReference>
<name>A0ABR4PTU4_9HELO</name>
<reference evidence="2 3" key="1">
    <citation type="submission" date="2024-06" db="EMBL/GenBank/DDBJ databases">
        <title>Complete genome of Phlyctema vagabunda strain 19-DSS-EL-015.</title>
        <authorList>
            <person name="Fiorenzani C."/>
        </authorList>
    </citation>
    <scope>NUCLEOTIDE SEQUENCE [LARGE SCALE GENOMIC DNA]</scope>
    <source>
        <strain evidence="2 3">19-DSS-EL-015</strain>
    </source>
</reference>
<dbReference type="Proteomes" id="UP001629113">
    <property type="component" value="Unassembled WGS sequence"/>
</dbReference>
<comment type="caution">
    <text evidence="2">The sequence shown here is derived from an EMBL/GenBank/DDBJ whole genome shotgun (WGS) entry which is preliminary data.</text>
</comment>
<sequence>MRDDERYPIAVHPEGIGFIPEEKICTPIEGPDARQFPGYPPAYNYSNTNGVRFGQTDAESHRTQIDIYGKEAQLQERPYHQPWWRRRTVLILFGLILVVVLVAIGGIIYATKQSNKKKDNVVKVEPFTFDNVQNSTLNSVASSGLFLNDGITWSMQTYWQTPTGSIEMQRSLDGETWIPAQNITLPIAPRTRSPITATASTDTQGVVYLTLFYMSNASEIVMAGHACAAGSSSCSITTNKVVSNNLSIPLNNDTDLAAVTVNDAQDWRVYYQDQSGSISELMGNAAGFGTGSIIGGAGLNASSMAAVNIDSSTNNINVFFVDGTTKKLSTLQFVDGAWTLPQVVSSEQAGFYNPLSGLSACYSSIPDQIHVYYTGLDRNIYEFTSNKASTVSPEWVPQPITNSTWATADYIGADVTAVGWDDQVRFFQMNEGKVFERILSNTTWTEAPLGQ</sequence>
<proteinExistence type="predicted"/>
<keyword evidence="1" id="KW-1133">Transmembrane helix</keyword>